<dbReference type="Proteomes" id="UP000677228">
    <property type="component" value="Unassembled WGS sequence"/>
</dbReference>
<dbReference type="Proteomes" id="UP000682733">
    <property type="component" value="Unassembled WGS sequence"/>
</dbReference>
<dbReference type="EMBL" id="CAJOBA010007046">
    <property type="protein sequence ID" value="CAF3791012.1"/>
    <property type="molecule type" value="Genomic_DNA"/>
</dbReference>
<organism evidence="1 3">
    <name type="scientific">Didymodactylos carnosus</name>
    <dbReference type="NCBI Taxonomy" id="1234261"/>
    <lineage>
        <taxon>Eukaryota</taxon>
        <taxon>Metazoa</taxon>
        <taxon>Spiralia</taxon>
        <taxon>Gnathifera</taxon>
        <taxon>Rotifera</taxon>
        <taxon>Eurotatoria</taxon>
        <taxon>Bdelloidea</taxon>
        <taxon>Philodinida</taxon>
        <taxon>Philodinidae</taxon>
        <taxon>Didymodactylos</taxon>
    </lineage>
</organism>
<dbReference type="EMBL" id="CAJNOK010007036">
    <property type="protein sequence ID" value="CAF1022466.1"/>
    <property type="molecule type" value="Genomic_DNA"/>
</dbReference>
<evidence type="ECO:0000313" key="2">
    <source>
        <dbReference type="EMBL" id="CAF3791012.1"/>
    </source>
</evidence>
<dbReference type="AlphaFoldDB" id="A0A8S2DZ85"/>
<name>A0A8S2DZ85_9BILA</name>
<reference evidence="1" key="1">
    <citation type="submission" date="2021-02" db="EMBL/GenBank/DDBJ databases">
        <authorList>
            <person name="Nowell W R."/>
        </authorList>
    </citation>
    <scope>NUCLEOTIDE SEQUENCE</scope>
</reference>
<protein>
    <submittedName>
        <fullName evidence="1">Uncharacterized protein</fullName>
    </submittedName>
</protein>
<evidence type="ECO:0000313" key="1">
    <source>
        <dbReference type="EMBL" id="CAF1022466.1"/>
    </source>
</evidence>
<gene>
    <name evidence="1" type="ORF">OVA965_LOCUS15572</name>
    <name evidence="2" type="ORF">TMI583_LOCUS15580</name>
</gene>
<accession>A0A8S2DZ85</accession>
<comment type="caution">
    <text evidence="1">The sequence shown here is derived from an EMBL/GenBank/DDBJ whole genome shotgun (WGS) entry which is preliminary data.</text>
</comment>
<evidence type="ECO:0000313" key="3">
    <source>
        <dbReference type="Proteomes" id="UP000677228"/>
    </source>
</evidence>
<sequence>MDEGAGGNIYAFQTDYWLKQKWYFMFDYCPIREQLNFYSCPFKEKRYVTELNIFQSKCGGGTVDDSTTYTYDKVDELFIALANDGNNINIEQLKNEIGEFYWNSTVREKFKNARSLTVLSDQDENECIVVDNASLSTILVNLEQLVTLSQFTHLSYYHSQLDLLEILLDCGTNIESLNLNSTRSLKMLKENDSSKSYSKIKKLKLVDDEVLMLDNVDCLCKLFPSVKSLKVSFGIIDHVYEILPILVEKLTDINYLDIYLTSFEQFDLEPWLIFMNKLFNNFIFDYNKFHIWIWFDK</sequence>
<proteinExistence type="predicted"/>